<evidence type="ECO:0000256" key="6">
    <source>
        <dbReference type="ARBA" id="ARBA00023004"/>
    </source>
</evidence>
<dbReference type="STRING" id="1486262.TM49_18985"/>
<keyword evidence="4" id="KW-0479">Metal-binding</keyword>
<name>A0A0D5LU33_MAREN</name>
<comment type="cofactor">
    <cofactor evidence="1">
        <name>heme</name>
        <dbReference type="ChEBI" id="CHEBI:30413"/>
    </cofactor>
</comment>
<dbReference type="KEGG" id="mey:TM49_18985"/>
<dbReference type="PATRIC" id="fig|1486262.3.peg.3929"/>
<evidence type="ECO:0000256" key="7">
    <source>
        <dbReference type="ARBA" id="ARBA00023033"/>
    </source>
</evidence>
<dbReference type="GO" id="GO:0016125">
    <property type="term" value="P:sterol metabolic process"/>
    <property type="evidence" value="ECO:0007669"/>
    <property type="project" value="TreeGrafter"/>
</dbReference>
<dbReference type="EMBL" id="CP010803">
    <property type="protein sequence ID" value="AJY47282.1"/>
    <property type="molecule type" value="Genomic_DNA"/>
</dbReference>
<evidence type="ECO:0000256" key="3">
    <source>
        <dbReference type="ARBA" id="ARBA00022617"/>
    </source>
</evidence>
<dbReference type="GO" id="GO:0020037">
    <property type="term" value="F:heme binding"/>
    <property type="evidence" value="ECO:0007669"/>
    <property type="project" value="InterPro"/>
</dbReference>
<keyword evidence="7" id="KW-0503">Monooxygenase</keyword>
<comment type="similarity">
    <text evidence="2">Belongs to the cytochrome P450 family.</text>
</comment>
<dbReference type="AlphaFoldDB" id="A0A0D5LU33"/>
<dbReference type="Gene3D" id="1.10.630.10">
    <property type="entry name" value="Cytochrome P450"/>
    <property type="match status" value="1"/>
</dbReference>
<dbReference type="PANTHER" id="PTHR24286:SF24">
    <property type="entry name" value="LANOSTEROL 14-ALPHA DEMETHYLASE"/>
    <property type="match status" value="1"/>
</dbReference>
<dbReference type="CDD" id="cd11067">
    <property type="entry name" value="CYP152"/>
    <property type="match status" value="1"/>
</dbReference>
<dbReference type="GO" id="GO:0005506">
    <property type="term" value="F:iron ion binding"/>
    <property type="evidence" value="ECO:0007669"/>
    <property type="project" value="InterPro"/>
</dbReference>
<organism evidence="8 9">
    <name type="scientific">Martelella endophytica</name>
    <dbReference type="NCBI Taxonomy" id="1486262"/>
    <lineage>
        <taxon>Bacteria</taxon>
        <taxon>Pseudomonadati</taxon>
        <taxon>Pseudomonadota</taxon>
        <taxon>Alphaproteobacteria</taxon>
        <taxon>Hyphomicrobiales</taxon>
        <taxon>Aurantimonadaceae</taxon>
        <taxon>Martelella</taxon>
    </lineage>
</organism>
<evidence type="ECO:0000256" key="4">
    <source>
        <dbReference type="ARBA" id="ARBA00022723"/>
    </source>
</evidence>
<dbReference type="GO" id="GO:0004497">
    <property type="term" value="F:monooxygenase activity"/>
    <property type="evidence" value="ECO:0007669"/>
    <property type="project" value="UniProtKB-KW"/>
</dbReference>
<accession>A0A0D5LU33</accession>
<dbReference type="SUPFAM" id="SSF48264">
    <property type="entry name" value="Cytochrome P450"/>
    <property type="match status" value="1"/>
</dbReference>
<evidence type="ECO:0000256" key="2">
    <source>
        <dbReference type="ARBA" id="ARBA00010617"/>
    </source>
</evidence>
<dbReference type="InterPro" id="IPR001128">
    <property type="entry name" value="Cyt_P450"/>
</dbReference>
<evidence type="ECO:0000313" key="9">
    <source>
        <dbReference type="Proteomes" id="UP000032611"/>
    </source>
</evidence>
<evidence type="ECO:0008006" key="10">
    <source>
        <dbReference type="Google" id="ProtNLM"/>
    </source>
</evidence>
<dbReference type="PANTHER" id="PTHR24286">
    <property type="entry name" value="CYTOCHROME P450 26"/>
    <property type="match status" value="1"/>
</dbReference>
<evidence type="ECO:0000313" key="8">
    <source>
        <dbReference type="EMBL" id="AJY47282.1"/>
    </source>
</evidence>
<dbReference type="GO" id="GO:0016705">
    <property type="term" value="F:oxidoreductase activity, acting on paired donors, with incorporation or reduction of molecular oxygen"/>
    <property type="evidence" value="ECO:0007669"/>
    <property type="project" value="InterPro"/>
</dbReference>
<sequence>MEPGMGHAGMNGLPKPSVLEDKTLSLLREGYLFLPQRLAQREPPIWRTRLMLRDVVCLAGPEAAELFYAGDTVTRRGAMPGTTLRLLQDKHSVQQLDGTAHRRRKAMFVRMLVDHPTSVDDLLLRFRDAWIRRLPQWEQRGQVRLSEVAETTLTEAALSWAGLPATRHAVMRDARALSGMVANAGRFGPQTALALLRRSRMEKRLRGEITALRAGRRAVREGAPIADIASHRDCDGRELPASVAAVELLNVVRPIVAVARYVTFAGLMLHHKPAWRERFADGSREGLSQFAEEVRRFSPFFPFIGGVLTREAEIYGHRLERGQWLLFDLYGTCHDPRWFSEPQDFRPERDLSWQKDKSRFVPQGGGDATQSHRCPGEKVTVALIAEAVRLMTHEMTFDVPAQNLEVPLATVPTGPASGLLLDNIRRR</sequence>
<dbReference type="Pfam" id="PF00067">
    <property type="entry name" value="p450"/>
    <property type="match status" value="1"/>
</dbReference>
<dbReference type="Proteomes" id="UP000032611">
    <property type="component" value="Chromosome"/>
</dbReference>
<evidence type="ECO:0000256" key="5">
    <source>
        <dbReference type="ARBA" id="ARBA00023002"/>
    </source>
</evidence>
<keyword evidence="3" id="KW-0349">Heme</keyword>
<reference evidence="8 9" key="1">
    <citation type="journal article" date="2015" name="Genome Announc.">
        <title>Complete genome sequence of Martelella endophytica YC6887, which has antifungal activity associated with a halophyte.</title>
        <authorList>
            <person name="Khan A."/>
            <person name="Khan H."/>
            <person name="Chung E.J."/>
            <person name="Hossain M.T."/>
            <person name="Chung Y.R."/>
        </authorList>
    </citation>
    <scope>NUCLEOTIDE SEQUENCE [LARGE SCALE GENOMIC DNA]</scope>
    <source>
        <strain evidence="8">YC6887</strain>
    </source>
</reference>
<dbReference type="HOGENOM" id="CLU_037319_0_0_5"/>
<proteinExistence type="inferred from homology"/>
<protein>
    <recommendedName>
        <fullName evidence="10">Cytochrome P450</fullName>
    </recommendedName>
</protein>
<keyword evidence="9" id="KW-1185">Reference proteome</keyword>
<keyword evidence="5" id="KW-0560">Oxidoreductase</keyword>
<evidence type="ECO:0000256" key="1">
    <source>
        <dbReference type="ARBA" id="ARBA00001971"/>
    </source>
</evidence>
<keyword evidence="6" id="KW-0408">Iron</keyword>
<dbReference type="InterPro" id="IPR036396">
    <property type="entry name" value="Cyt_P450_sf"/>
</dbReference>
<gene>
    <name evidence="8" type="ORF">TM49_18985</name>
</gene>